<feature type="region of interest" description="Disordered" evidence="1">
    <location>
        <begin position="1"/>
        <end position="70"/>
    </location>
</feature>
<feature type="compositionally biased region" description="Pro residues" evidence="1">
    <location>
        <begin position="1"/>
        <end position="10"/>
    </location>
</feature>
<keyword evidence="3" id="KW-1185">Reference proteome</keyword>
<organism evidence="2 3">
    <name type="scientific">Phenylobacterium soli</name>
    <dbReference type="NCBI Taxonomy" id="2170551"/>
    <lineage>
        <taxon>Bacteria</taxon>
        <taxon>Pseudomonadati</taxon>
        <taxon>Pseudomonadota</taxon>
        <taxon>Alphaproteobacteria</taxon>
        <taxon>Caulobacterales</taxon>
        <taxon>Caulobacteraceae</taxon>
        <taxon>Phenylobacterium</taxon>
    </lineage>
</organism>
<dbReference type="EMBL" id="QFYQ01000002">
    <property type="protein sequence ID" value="RAK51658.1"/>
    <property type="molecule type" value="Genomic_DNA"/>
</dbReference>
<accession>A0A328AFS4</accession>
<dbReference type="OrthoDB" id="7190664at2"/>
<gene>
    <name evidence="2" type="ORF">DJ017_17640</name>
</gene>
<feature type="compositionally biased region" description="Basic and acidic residues" evidence="1">
    <location>
        <begin position="12"/>
        <end position="34"/>
    </location>
</feature>
<protein>
    <submittedName>
        <fullName evidence="2">Uncharacterized protein</fullName>
    </submittedName>
</protein>
<comment type="caution">
    <text evidence="2">The sequence shown here is derived from an EMBL/GenBank/DDBJ whole genome shotgun (WGS) entry which is preliminary data.</text>
</comment>
<feature type="compositionally biased region" description="Polar residues" evidence="1">
    <location>
        <begin position="57"/>
        <end position="70"/>
    </location>
</feature>
<dbReference type="Proteomes" id="UP000249254">
    <property type="component" value="Unassembled WGS sequence"/>
</dbReference>
<reference evidence="3" key="1">
    <citation type="submission" date="2018-05" db="EMBL/GenBank/DDBJ databases">
        <authorList>
            <person name="Li X."/>
        </authorList>
    </citation>
    <scope>NUCLEOTIDE SEQUENCE [LARGE SCALE GENOMIC DNA]</scope>
    <source>
        <strain evidence="3">LX32</strain>
    </source>
</reference>
<evidence type="ECO:0000256" key="1">
    <source>
        <dbReference type="SAM" id="MobiDB-lite"/>
    </source>
</evidence>
<sequence length="70" mass="7792">MASKAPPIPPEQRSHPADKPHVEGADVGRRDRVTGDQSSQPGDDDINLKEQGRHGNIRQNTHNQGYQQDR</sequence>
<evidence type="ECO:0000313" key="3">
    <source>
        <dbReference type="Proteomes" id="UP000249254"/>
    </source>
</evidence>
<proteinExistence type="predicted"/>
<dbReference type="AlphaFoldDB" id="A0A328AFS4"/>
<name>A0A328AFS4_9CAUL</name>
<evidence type="ECO:0000313" key="2">
    <source>
        <dbReference type="EMBL" id="RAK51658.1"/>
    </source>
</evidence>
<dbReference type="RefSeq" id="WP_111530220.1">
    <property type="nucleotide sequence ID" value="NZ_JBHRSG010000003.1"/>
</dbReference>